<protein>
    <submittedName>
        <fullName evidence="4">Uncharacterized protein</fullName>
    </submittedName>
</protein>
<dbReference type="Proteomes" id="UP000002729">
    <property type="component" value="Unassembled WGS sequence"/>
</dbReference>
<feature type="signal peptide" evidence="3">
    <location>
        <begin position="1"/>
        <end position="19"/>
    </location>
</feature>
<feature type="compositionally biased region" description="Pro residues" evidence="1">
    <location>
        <begin position="297"/>
        <end position="327"/>
    </location>
</feature>
<dbReference type="PANTHER" id="PTHR45725">
    <property type="entry name" value="FORMIN HOMOLOGY 2 FAMILY MEMBER"/>
    <property type="match status" value="1"/>
</dbReference>
<dbReference type="EMBL" id="GL833122">
    <property type="protein sequence ID" value="EGB11713.1"/>
    <property type="molecule type" value="Genomic_DNA"/>
</dbReference>
<dbReference type="RefSeq" id="XP_009034052.1">
    <property type="nucleotide sequence ID" value="XM_009035804.1"/>
</dbReference>
<sequence>MLPLVAILLAGTGAAPLRAASPALRAAARRDVAAFLDGQPAGASVEALVAAFAARRAAREPDRAAGVHALKRALLKRRLFDVHAMADAADASVLDGACACPLTADECAETTVYNNTLLHRPSDGSPMELYYRETQPLDAMLAGDAHCQELQGFEVCDDSPDCVPSTASLIYDCDAAAATMLGVAQVRSAELDNDDAEVYAALADRTGGAVTGDDDMFYGLTSQTVYVYTLLELQGQVTCSDGCNFYDACKTSCGGLAAEGADQSLDLDTSCTGVLEYVTPAPTAPPSTAAPSTAAPSPLPAPAPTLAPLPAPTAPPAPAPTAPPAPAPTATAAPTTSTPSAAPTTATPTTATAAPTTAAPTTATDAPTAGFPTPRPTWGERRPTPAPRKPTPAPTKDDDDTDAASGGILALIIIAVLVVLLALLYYLKKRRDEAAAEAEAPPPELEAPPPPVAVDDVEADAGALVVASEPPADALVPATDAPAASTAIKTKINEAEL</sequence>
<keyword evidence="2" id="KW-0812">Transmembrane</keyword>
<reference evidence="4 5" key="1">
    <citation type="journal article" date="2011" name="Proc. Natl. Acad. Sci. U.S.A.">
        <title>Niche of harmful alga Aureococcus anophagefferens revealed through ecogenomics.</title>
        <authorList>
            <person name="Gobler C.J."/>
            <person name="Berry D.L."/>
            <person name="Dyhrman S.T."/>
            <person name="Wilhelm S.W."/>
            <person name="Salamov A."/>
            <person name="Lobanov A.V."/>
            <person name="Zhang Y."/>
            <person name="Collier J.L."/>
            <person name="Wurch L.L."/>
            <person name="Kustka A.B."/>
            <person name="Dill B.D."/>
            <person name="Shah M."/>
            <person name="VerBerkmoes N.C."/>
            <person name="Kuo A."/>
            <person name="Terry A."/>
            <person name="Pangilinan J."/>
            <person name="Lindquist E.A."/>
            <person name="Lucas S."/>
            <person name="Paulsen I.T."/>
            <person name="Hattenrath-Lehmann T.K."/>
            <person name="Talmage S.C."/>
            <person name="Walker E.A."/>
            <person name="Koch F."/>
            <person name="Burson A.M."/>
            <person name="Marcoval M.A."/>
            <person name="Tang Y.Z."/>
            <person name="Lecleir G.R."/>
            <person name="Coyne K.J."/>
            <person name="Berg G.M."/>
            <person name="Bertrand E.M."/>
            <person name="Saito M.A."/>
            <person name="Gladyshev V.N."/>
            <person name="Grigoriev I.V."/>
        </authorList>
    </citation>
    <scope>NUCLEOTIDE SEQUENCE [LARGE SCALE GENOMIC DNA]</scope>
    <source>
        <strain evidence="5">CCMP 1984</strain>
    </source>
</reference>
<feature type="transmembrane region" description="Helical" evidence="2">
    <location>
        <begin position="406"/>
        <end position="427"/>
    </location>
</feature>
<dbReference type="PANTHER" id="PTHR45725:SF18">
    <property type="entry name" value="ORC1-LIKE AAA ATPASE DOMAIN-CONTAINING PROTEIN"/>
    <property type="match status" value="1"/>
</dbReference>
<evidence type="ECO:0000313" key="5">
    <source>
        <dbReference type="Proteomes" id="UP000002729"/>
    </source>
</evidence>
<dbReference type="InParanoid" id="F0Y0N6"/>
<evidence type="ECO:0000256" key="3">
    <source>
        <dbReference type="SAM" id="SignalP"/>
    </source>
</evidence>
<dbReference type="GeneID" id="20223540"/>
<keyword evidence="5" id="KW-1185">Reference proteome</keyword>
<keyword evidence="2" id="KW-1133">Transmembrane helix</keyword>
<dbReference type="AlphaFoldDB" id="F0Y0N6"/>
<feature type="compositionally biased region" description="Low complexity" evidence="1">
    <location>
        <begin position="286"/>
        <end position="296"/>
    </location>
</feature>
<accession>F0Y0N6</accession>
<feature type="chain" id="PRO_5003264330" evidence="3">
    <location>
        <begin position="20"/>
        <end position="497"/>
    </location>
</feature>
<name>F0Y0N6_AURAN</name>
<feature type="region of interest" description="Disordered" evidence="1">
    <location>
        <begin position="282"/>
        <end position="401"/>
    </location>
</feature>
<keyword evidence="2" id="KW-0472">Membrane</keyword>
<dbReference type="InterPro" id="IPR051425">
    <property type="entry name" value="Formin_Homology"/>
</dbReference>
<evidence type="ECO:0000256" key="1">
    <source>
        <dbReference type="SAM" id="MobiDB-lite"/>
    </source>
</evidence>
<evidence type="ECO:0000313" key="4">
    <source>
        <dbReference type="EMBL" id="EGB11713.1"/>
    </source>
</evidence>
<feature type="compositionally biased region" description="Low complexity" evidence="1">
    <location>
        <begin position="328"/>
        <end position="369"/>
    </location>
</feature>
<gene>
    <name evidence="4" type="ORF">AURANDRAFT_61600</name>
</gene>
<keyword evidence="3" id="KW-0732">Signal</keyword>
<proteinExistence type="predicted"/>
<organism evidence="5">
    <name type="scientific">Aureococcus anophagefferens</name>
    <name type="common">Harmful bloom alga</name>
    <dbReference type="NCBI Taxonomy" id="44056"/>
    <lineage>
        <taxon>Eukaryota</taxon>
        <taxon>Sar</taxon>
        <taxon>Stramenopiles</taxon>
        <taxon>Ochrophyta</taxon>
        <taxon>Pelagophyceae</taxon>
        <taxon>Pelagomonadales</taxon>
        <taxon>Pelagomonadaceae</taxon>
        <taxon>Aureococcus</taxon>
    </lineage>
</organism>
<dbReference type="KEGG" id="aaf:AURANDRAFT_61600"/>
<evidence type="ECO:0000256" key="2">
    <source>
        <dbReference type="SAM" id="Phobius"/>
    </source>
</evidence>
<feature type="compositionally biased region" description="Pro residues" evidence="1">
    <location>
        <begin position="384"/>
        <end position="393"/>
    </location>
</feature>